<feature type="domain" description="FimV N-terminal" evidence="3">
    <location>
        <begin position="24"/>
        <end position="111"/>
    </location>
</feature>
<feature type="compositionally biased region" description="Low complexity" evidence="1">
    <location>
        <begin position="480"/>
        <end position="493"/>
    </location>
</feature>
<protein>
    <recommendedName>
        <fullName evidence="3">FimV N-terminal domain-containing protein</fullName>
    </recommendedName>
</protein>
<dbReference type="Pfam" id="PF25800">
    <property type="entry name" value="FimV_N"/>
    <property type="match status" value="1"/>
</dbReference>
<feature type="region of interest" description="Disordered" evidence="1">
    <location>
        <begin position="569"/>
        <end position="596"/>
    </location>
</feature>
<evidence type="ECO:0000259" key="3">
    <source>
        <dbReference type="Pfam" id="PF25800"/>
    </source>
</evidence>
<keyword evidence="2" id="KW-0732">Signal</keyword>
<dbReference type="Proteomes" id="UP000230202">
    <property type="component" value="Unassembled WGS sequence"/>
</dbReference>
<organism evidence="4 5">
    <name type="scientific">Snodgrassella alvi</name>
    <dbReference type="NCBI Taxonomy" id="1196083"/>
    <lineage>
        <taxon>Bacteria</taxon>
        <taxon>Pseudomonadati</taxon>
        <taxon>Pseudomonadota</taxon>
        <taxon>Betaproteobacteria</taxon>
        <taxon>Neisseriales</taxon>
        <taxon>Neisseriaceae</taxon>
        <taxon>Snodgrassella</taxon>
    </lineage>
</organism>
<dbReference type="InterPro" id="IPR020011">
    <property type="entry name" value="FimV_C"/>
</dbReference>
<feature type="region of interest" description="Disordered" evidence="1">
    <location>
        <begin position="372"/>
        <end position="537"/>
    </location>
</feature>
<evidence type="ECO:0000256" key="1">
    <source>
        <dbReference type="SAM" id="MobiDB-lite"/>
    </source>
</evidence>
<feature type="compositionally biased region" description="Acidic residues" evidence="1">
    <location>
        <begin position="650"/>
        <end position="661"/>
    </location>
</feature>
<feature type="region of interest" description="Disordered" evidence="1">
    <location>
        <begin position="250"/>
        <end position="289"/>
    </location>
</feature>
<feature type="chain" id="PRO_5014958245" description="FimV N-terminal domain-containing protein" evidence="2">
    <location>
        <begin position="25"/>
        <end position="802"/>
    </location>
</feature>
<feature type="compositionally biased region" description="Acidic residues" evidence="1">
    <location>
        <begin position="372"/>
        <end position="388"/>
    </location>
</feature>
<comment type="caution">
    <text evidence="4">The sequence shown here is derived from an EMBL/GenBank/DDBJ whole genome shotgun (WGS) entry which is preliminary data.</text>
</comment>
<feature type="region of interest" description="Disordered" evidence="1">
    <location>
        <begin position="640"/>
        <end position="753"/>
    </location>
</feature>
<proteinExistence type="predicted"/>
<reference evidence="4" key="1">
    <citation type="journal article" date="2017" name="MBio">
        <title>Type VI secretion-mediated competition in the bee gut microbiome.</title>
        <authorList>
            <person name="Steele M.I."/>
            <person name="Kwong W.K."/>
            <person name="Powell J.E."/>
            <person name="Whiteley M."/>
            <person name="Moran N.A."/>
        </authorList>
    </citation>
    <scope>NUCLEOTIDE SEQUENCE [LARGE SCALE GENOMIC DNA]</scope>
    <source>
        <strain evidence="4">WkB273</strain>
    </source>
</reference>
<dbReference type="Gene3D" id="1.20.58.2200">
    <property type="match status" value="1"/>
</dbReference>
<feature type="compositionally biased region" description="Polar residues" evidence="1">
    <location>
        <begin position="261"/>
        <end position="271"/>
    </location>
</feature>
<evidence type="ECO:0000313" key="4">
    <source>
        <dbReference type="EMBL" id="PIT40744.1"/>
    </source>
</evidence>
<keyword evidence="5" id="KW-1185">Reference proteome</keyword>
<feature type="compositionally biased region" description="Basic residues" evidence="1">
    <location>
        <begin position="124"/>
        <end position="135"/>
    </location>
</feature>
<gene>
    <name evidence="4" type="ORF">BHC54_03710</name>
</gene>
<feature type="compositionally biased region" description="Low complexity" evidence="1">
    <location>
        <begin position="434"/>
        <end position="443"/>
    </location>
</feature>
<feature type="region of interest" description="Disordered" evidence="1">
    <location>
        <begin position="315"/>
        <end position="337"/>
    </location>
</feature>
<dbReference type="NCBIfam" id="TIGR03505">
    <property type="entry name" value="FimV_core"/>
    <property type="match status" value="1"/>
</dbReference>
<dbReference type="InterPro" id="IPR057840">
    <property type="entry name" value="FimV_N"/>
</dbReference>
<name>A0A2N9X8Q6_9NEIS</name>
<dbReference type="RefSeq" id="WP_100151818.1">
    <property type="nucleotide sequence ID" value="NZ_MEIL01000019.1"/>
</dbReference>
<sequence length="802" mass="85394">MKNAYNLKIIALSLCFSASAPAWAGLGSLQVNSALGEPFSGSVVVTGDEARAALKGRPTISGAPLQVRVTPQGQNAVIHLRSSKPISDPMMSFSLVSGSQGRQYTALLDPPENGHGSSASARNGSKHHKQAHSVRNKSAARATAALQNRLASDNAVVKYNVDNNETLMDVARKVRPQNMTVEQTMHALLVANPQAFRNGNPDLMYRNISLNIPSTTQLYKLSKVKIKTVQQPVTAQSKLPVSVAPDAKAAENTAAATPTKSDVSANKSQKAAASEPIAPTKPEVAKTQDVGKTEAVAASASAPAASAASVVKAKPVQPKVNPTPAPVQPVEPTPEESLLPSWWPYALVGLAGVLLIAAFIWQRRKKRDAEEAEEYYSSDDEDDDDVVFNDEPPKLQQSEPASPAATNQASTAVAASSASADADDWSWLNDESSDSSAKADAPAGNVSESAVTTQLPESKPEVAANKPEEDDIDWLNFNFTDDTPAAPADTTAPSVAEMDNGDDLSWLDQIDETEQPEVLTSKESPVIEPEKEEADSADFEWVVADDSSKDEHESAVHSDVVMAEQTAADTDDLPSLDMNFSPEEEPAVVEPESKPAAAEVDTLNALADLQWDEDFKFDEESKNESTAVAEDTSSTIDQALSSQDQHEFVAEDEAISNDIDWDALSISDEHEDPQAAPSTSAQPTDADVVDVSSMDFTLDDNQAESTATESSAAPSSAPISSFATGNGAQDWLEQSAEEEEETDKPLTPEQQAIPLQAKLELAKMYLEMDDAVTARQTLRELVDEANGAVLAEAQNLLQQLGG</sequence>
<feature type="signal peptide" evidence="2">
    <location>
        <begin position="1"/>
        <end position="24"/>
    </location>
</feature>
<feature type="compositionally biased region" description="Pro residues" evidence="1">
    <location>
        <begin position="321"/>
        <end position="332"/>
    </location>
</feature>
<dbReference type="InterPro" id="IPR020012">
    <property type="entry name" value="LysM_FimV"/>
</dbReference>
<dbReference type="NCBIfam" id="TIGR03504">
    <property type="entry name" value="FimV_Cterm"/>
    <property type="match status" value="1"/>
</dbReference>
<evidence type="ECO:0000313" key="5">
    <source>
        <dbReference type="Proteomes" id="UP000230202"/>
    </source>
</evidence>
<dbReference type="AlphaFoldDB" id="A0A2N9X8Q6"/>
<feature type="compositionally biased region" description="Low complexity" evidence="1">
    <location>
        <begin position="703"/>
        <end position="721"/>
    </location>
</feature>
<dbReference type="EMBL" id="MEIL01000019">
    <property type="protein sequence ID" value="PIT40744.1"/>
    <property type="molecule type" value="Genomic_DNA"/>
</dbReference>
<feature type="compositionally biased region" description="Low complexity" evidence="1">
    <location>
        <begin position="404"/>
        <end position="420"/>
    </location>
</feature>
<accession>A0A2N9X8Q6</accession>
<feature type="compositionally biased region" description="Polar residues" evidence="1">
    <location>
        <begin position="446"/>
        <end position="456"/>
    </location>
</feature>
<feature type="region of interest" description="Disordered" evidence="1">
    <location>
        <begin position="106"/>
        <end position="141"/>
    </location>
</feature>
<evidence type="ECO:0000256" key="2">
    <source>
        <dbReference type="SAM" id="SignalP"/>
    </source>
</evidence>
<feature type="compositionally biased region" description="Low complexity" evidence="1">
    <location>
        <begin position="250"/>
        <end position="260"/>
    </location>
</feature>
<dbReference type="InterPro" id="IPR038440">
    <property type="entry name" value="FimV_C_sf"/>
</dbReference>